<dbReference type="Pfam" id="PF13692">
    <property type="entry name" value="Glyco_trans_1_4"/>
    <property type="match status" value="1"/>
</dbReference>
<sequence length="414" mass="44953">MADAASSRQRRWLVGLTEYAGVTDYTGGIGTHFAALLPALARRGIAVDLVLFVDTPTVPDALVDGVRVITIRNLTRRMPALAMLERALRFRRAAAAFEYDAVFLPEWAALAAALPARAPLVTNLATGIRLGDWIAGRRNRDFAPRLRFARWVQDVFETRQIRRSQGLVSISTAVTRWNRTFIDHLPPAAIVRNCVDVEQIRRLSQTSDLPVHWPTDDGMGSPIVLFVGRLERRKGVVVMMAAFAKVLERHPSARLVLAGASGDRLFEPTRPQLLDEVARRYRAQVTFLGHLAGPELFAAMQAADVVACPSLWEGFGNVALEVKAAGSALVVTTGSGYDDFCRSEGDCLMVAPGDAPALADAINRLLGSAELGERLVDVASASLDRFTPDAVAADLVGVVDALLRSPASTPRRRT</sequence>
<dbReference type="Proteomes" id="UP000598775">
    <property type="component" value="Unassembled WGS sequence"/>
</dbReference>
<dbReference type="InterPro" id="IPR028098">
    <property type="entry name" value="Glyco_trans_4-like_N"/>
</dbReference>
<reference evidence="4 5" key="1">
    <citation type="journal article" date="2014" name="Int. J. Syst. Evol. Microbiol.">
        <title>Complete genome sequence of Corynebacterium casei LMG S-19264T (=DSM 44701T), isolated from a smear-ripened cheese.</title>
        <authorList>
            <consortium name="US DOE Joint Genome Institute (JGI-PGF)"/>
            <person name="Walter F."/>
            <person name="Albersmeier A."/>
            <person name="Kalinowski J."/>
            <person name="Ruckert C."/>
        </authorList>
    </citation>
    <scope>NUCLEOTIDE SEQUENCE [LARGE SCALE GENOMIC DNA]</scope>
    <source>
        <strain evidence="4 5">CGMCC 1.12976</strain>
    </source>
</reference>
<keyword evidence="2 4" id="KW-0808">Transferase</keyword>
<comment type="caution">
    <text evidence="4">The sequence shown here is derived from an EMBL/GenBank/DDBJ whole genome shotgun (WGS) entry which is preliminary data.</text>
</comment>
<dbReference type="PANTHER" id="PTHR12526:SF510">
    <property type="entry name" value="D-INOSITOL 3-PHOSPHATE GLYCOSYLTRANSFERASE"/>
    <property type="match status" value="1"/>
</dbReference>
<evidence type="ECO:0000259" key="3">
    <source>
        <dbReference type="Pfam" id="PF13579"/>
    </source>
</evidence>
<dbReference type="Pfam" id="PF13579">
    <property type="entry name" value="Glyco_trans_4_4"/>
    <property type="match status" value="1"/>
</dbReference>
<dbReference type="SUPFAM" id="SSF53756">
    <property type="entry name" value="UDP-Glycosyltransferase/glycogen phosphorylase"/>
    <property type="match status" value="1"/>
</dbReference>
<evidence type="ECO:0000313" key="4">
    <source>
        <dbReference type="EMBL" id="GGF41326.1"/>
    </source>
</evidence>
<name>A0A917F1L2_9MICO</name>
<evidence type="ECO:0000256" key="2">
    <source>
        <dbReference type="ARBA" id="ARBA00022679"/>
    </source>
</evidence>
<evidence type="ECO:0000256" key="1">
    <source>
        <dbReference type="ARBA" id="ARBA00022676"/>
    </source>
</evidence>
<dbReference type="AlphaFoldDB" id="A0A917F1L2"/>
<gene>
    <name evidence="4" type="ORF">GCM10011399_37510</name>
</gene>
<dbReference type="Gene3D" id="3.40.50.2000">
    <property type="entry name" value="Glycogen Phosphorylase B"/>
    <property type="match status" value="2"/>
</dbReference>
<proteinExistence type="predicted"/>
<keyword evidence="1" id="KW-0328">Glycosyltransferase</keyword>
<dbReference type="EMBL" id="BMGP01000009">
    <property type="protein sequence ID" value="GGF41326.1"/>
    <property type="molecule type" value="Genomic_DNA"/>
</dbReference>
<protein>
    <submittedName>
        <fullName evidence="4">Glycosyl transferase</fullName>
    </submittedName>
</protein>
<dbReference type="RefSeq" id="WP_188681196.1">
    <property type="nucleotide sequence ID" value="NZ_BMGP01000009.1"/>
</dbReference>
<dbReference type="GO" id="GO:0016757">
    <property type="term" value="F:glycosyltransferase activity"/>
    <property type="evidence" value="ECO:0007669"/>
    <property type="project" value="UniProtKB-KW"/>
</dbReference>
<organism evidence="4 5">
    <name type="scientific">Subtercola lobariae</name>
    <dbReference type="NCBI Taxonomy" id="1588641"/>
    <lineage>
        <taxon>Bacteria</taxon>
        <taxon>Bacillati</taxon>
        <taxon>Actinomycetota</taxon>
        <taxon>Actinomycetes</taxon>
        <taxon>Micrococcales</taxon>
        <taxon>Microbacteriaceae</taxon>
        <taxon>Subtercola</taxon>
    </lineage>
</organism>
<feature type="domain" description="Glycosyltransferase subfamily 4-like N-terminal" evidence="3">
    <location>
        <begin position="27"/>
        <end position="179"/>
    </location>
</feature>
<dbReference type="CDD" id="cd03801">
    <property type="entry name" value="GT4_PimA-like"/>
    <property type="match status" value="1"/>
</dbReference>
<keyword evidence="5" id="KW-1185">Reference proteome</keyword>
<evidence type="ECO:0000313" key="5">
    <source>
        <dbReference type="Proteomes" id="UP000598775"/>
    </source>
</evidence>
<accession>A0A917F1L2</accession>
<dbReference type="PANTHER" id="PTHR12526">
    <property type="entry name" value="GLYCOSYLTRANSFERASE"/>
    <property type="match status" value="1"/>
</dbReference>